<evidence type="ECO:0000313" key="7">
    <source>
        <dbReference type="EMBL" id="CAB4901485.1"/>
    </source>
</evidence>
<evidence type="ECO:0000259" key="6">
    <source>
        <dbReference type="Pfam" id="PF06305"/>
    </source>
</evidence>
<dbReference type="InterPro" id="IPR010445">
    <property type="entry name" value="LapA_dom"/>
</dbReference>
<dbReference type="EMBL" id="CAFBMC010000049">
    <property type="protein sequence ID" value="CAB4901485.1"/>
    <property type="molecule type" value="Genomic_DNA"/>
</dbReference>
<proteinExistence type="predicted"/>
<evidence type="ECO:0000256" key="4">
    <source>
        <dbReference type="ARBA" id="ARBA00023136"/>
    </source>
</evidence>
<keyword evidence="4 5" id="KW-0472">Membrane</keyword>
<gene>
    <name evidence="7" type="ORF">UFOPK3495_00982</name>
</gene>
<evidence type="ECO:0000256" key="3">
    <source>
        <dbReference type="ARBA" id="ARBA00022989"/>
    </source>
</evidence>
<reference evidence="7" key="1">
    <citation type="submission" date="2020-05" db="EMBL/GenBank/DDBJ databases">
        <authorList>
            <person name="Chiriac C."/>
            <person name="Salcher M."/>
            <person name="Ghai R."/>
            <person name="Kavagutti S V."/>
        </authorList>
    </citation>
    <scope>NUCLEOTIDE SEQUENCE</scope>
</reference>
<protein>
    <submittedName>
        <fullName evidence="7">Unannotated protein</fullName>
    </submittedName>
</protein>
<organism evidence="7">
    <name type="scientific">freshwater metagenome</name>
    <dbReference type="NCBI Taxonomy" id="449393"/>
    <lineage>
        <taxon>unclassified sequences</taxon>
        <taxon>metagenomes</taxon>
        <taxon>ecological metagenomes</taxon>
    </lineage>
</organism>
<sequence length="79" mass="8355">MANGSKKFNGRLISGGIVTVIALLIVIQNTGSATINFLGWSWSMPLWLILAIMFILGMLLGGAVRAGVRKLRGAAPTKT</sequence>
<evidence type="ECO:0000256" key="1">
    <source>
        <dbReference type="ARBA" id="ARBA00022475"/>
    </source>
</evidence>
<feature type="transmembrane region" description="Helical" evidence="5">
    <location>
        <begin position="12"/>
        <end position="40"/>
    </location>
</feature>
<dbReference type="AlphaFoldDB" id="A0A6J7G8J2"/>
<evidence type="ECO:0000256" key="5">
    <source>
        <dbReference type="SAM" id="Phobius"/>
    </source>
</evidence>
<keyword evidence="1" id="KW-1003">Cell membrane</keyword>
<keyword evidence="3 5" id="KW-1133">Transmembrane helix</keyword>
<name>A0A6J7G8J2_9ZZZZ</name>
<keyword evidence="2 5" id="KW-0812">Transmembrane</keyword>
<dbReference type="GO" id="GO:0005886">
    <property type="term" value="C:plasma membrane"/>
    <property type="evidence" value="ECO:0007669"/>
    <property type="project" value="InterPro"/>
</dbReference>
<evidence type="ECO:0000256" key="2">
    <source>
        <dbReference type="ARBA" id="ARBA00022692"/>
    </source>
</evidence>
<accession>A0A6J7G8J2</accession>
<feature type="domain" description="Lipopolysaccharide assembly protein A" evidence="6">
    <location>
        <begin position="28"/>
        <end position="64"/>
    </location>
</feature>
<feature type="transmembrane region" description="Helical" evidence="5">
    <location>
        <begin position="46"/>
        <end position="68"/>
    </location>
</feature>
<dbReference type="Pfam" id="PF06305">
    <property type="entry name" value="LapA_dom"/>
    <property type="match status" value="1"/>
</dbReference>